<dbReference type="EC" id="6.1.1.16" evidence="2"/>
<keyword evidence="6" id="KW-0862">Zinc</keyword>
<keyword evidence="9" id="KW-0030">Aminoacyl-tRNA synthetase</keyword>
<dbReference type="NCBIfam" id="TIGR00435">
    <property type="entry name" value="cysS"/>
    <property type="match status" value="1"/>
</dbReference>
<evidence type="ECO:0000256" key="6">
    <source>
        <dbReference type="ARBA" id="ARBA00022833"/>
    </source>
</evidence>
<keyword evidence="5" id="KW-0547">Nucleotide-binding</keyword>
<reference evidence="12" key="1">
    <citation type="journal article" date="2014" name="Front. Microbiol.">
        <title>High frequency of phylogenetically diverse reductive dehalogenase-homologous genes in deep subseafloor sedimentary metagenomes.</title>
        <authorList>
            <person name="Kawai M."/>
            <person name="Futagami T."/>
            <person name="Toyoda A."/>
            <person name="Takaki Y."/>
            <person name="Nishi S."/>
            <person name="Hori S."/>
            <person name="Arai W."/>
            <person name="Tsubouchi T."/>
            <person name="Morono Y."/>
            <person name="Uchiyama I."/>
            <person name="Ito T."/>
            <person name="Fujiyama A."/>
            <person name="Inagaki F."/>
            <person name="Takami H."/>
        </authorList>
    </citation>
    <scope>NUCLEOTIDE SEQUENCE</scope>
    <source>
        <strain evidence="12">Expedition CK06-06</strain>
    </source>
</reference>
<keyword evidence="4" id="KW-0479">Metal-binding</keyword>
<comment type="caution">
    <text evidence="12">The sequence shown here is derived from an EMBL/GenBank/DDBJ whole genome shotgun (WGS) entry which is preliminary data.</text>
</comment>
<dbReference type="EMBL" id="BARW01021698">
    <property type="protein sequence ID" value="GAI90929.1"/>
    <property type="molecule type" value="Genomic_DNA"/>
</dbReference>
<feature type="non-terminal residue" evidence="12">
    <location>
        <position position="248"/>
    </location>
</feature>
<evidence type="ECO:0000256" key="3">
    <source>
        <dbReference type="ARBA" id="ARBA00022598"/>
    </source>
</evidence>
<dbReference type="GO" id="GO:0046872">
    <property type="term" value="F:metal ion binding"/>
    <property type="evidence" value="ECO:0007669"/>
    <property type="project" value="UniProtKB-KW"/>
</dbReference>
<evidence type="ECO:0000256" key="9">
    <source>
        <dbReference type="ARBA" id="ARBA00023146"/>
    </source>
</evidence>
<dbReference type="PANTHER" id="PTHR10890:SF3">
    <property type="entry name" value="CYSTEINE--TRNA LIGASE, CYTOPLASMIC"/>
    <property type="match status" value="1"/>
</dbReference>
<dbReference type="AlphaFoldDB" id="X1UF12"/>
<comment type="cofactor">
    <cofactor evidence="1">
        <name>Zn(2+)</name>
        <dbReference type="ChEBI" id="CHEBI:29105"/>
    </cofactor>
</comment>
<keyword evidence="8" id="KW-0648">Protein biosynthesis</keyword>
<dbReference type="PRINTS" id="PR00983">
    <property type="entry name" value="TRNASYNTHCYS"/>
</dbReference>
<accession>X1UF12</accession>
<evidence type="ECO:0000256" key="2">
    <source>
        <dbReference type="ARBA" id="ARBA00012832"/>
    </source>
</evidence>
<gene>
    <name evidence="12" type="ORF">S12H4_36401</name>
</gene>
<dbReference type="PANTHER" id="PTHR10890">
    <property type="entry name" value="CYSTEINYL-TRNA SYNTHETASE"/>
    <property type="match status" value="1"/>
</dbReference>
<dbReference type="InterPro" id="IPR024909">
    <property type="entry name" value="Cys-tRNA/MSH_ligase"/>
</dbReference>
<dbReference type="InterPro" id="IPR014729">
    <property type="entry name" value="Rossmann-like_a/b/a_fold"/>
</dbReference>
<dbReference type="GO" id="GO:0004817">
    <property type="term" value="F:cysteine-tRNA ligase activity"/>
    <property type="evidence" value="ECO:0007669"/>
    <property type="project" value="UniProtKB-EC"/>
</dbReference>
<dbReference type="GO" id="GO:0005737">
    <property type="term" value="C:cytoplasm"/>
    <property type="evidence" value="ECO:0007669"/>
    <property type="project" value="TreeGrafter"/>
</dbReference>
<dbReference type="SUPFAM" id="SSF52374">
    <property type="entry name" value="Nucleotidylyl transferase"/>
    <property type="match status" value="1"/>
</dbReference>
<dbReference type="InterPro" id="IPR015803">
    <property type="entry name" value="Cys-tRNA-ligase"/>
</dbReference>
<evidence type="ECO:0000256" key="10">
    <source>
        <dbReference type="ARBA" id="ARBA00031499"/>
    </source>
</evidence>
<dbReference type="GO" id="GO:0006423">
    <property type="term" value="P:cysteinyl-tRNA aminoacylation"/>
    <property type="evidence" value="ECO:0007669"/>
    <property type="project" value="InterPro"/>
</dbReference>
<keyword evidence="3" id="KW-0436">Ligase</keyword>
<organism evidence="12">
    <name type="scientific">marine sediment metagenome</name>
    <dbReference type="NCBI Taxonomy" id="412755"/>
    <lineage>
        <taxon>unclassified sequences</taxon>
        <taxon>metagenomes</taxon>
        <taxon>ecological metagenomes</taxon>
    </lineage>
</organism>
<dbReference type="GO" id="GO:0005524">
    <property type="term" value="F:ATP binding"/>
    <property type="evidence" value="ECO:0007669"/>
    <property type="project" value="UniProtKB-KW"/>
</dbReference>
<protein>
    <recommendedName>
        <fullName evidence="2">cysteine--tRNA ligase</fullName>
        <ecNumber evidence="2">6.1.1.16</ecNumber>
    </recommendedName>
    <alternativeName>
        <fullName evidence="10">Cysteinyl-tRNA synthetase</fullName>
    </alternativeName>
</protein>
<proteinExistence type="predicted"/>
<sequence length="248" mass="28078">MKVYNTLSGQKEEFLPQGDEVKMYVCGVTPYSDCHIGHAMSYIIFDVIRRYLQFRGYKVKYVQNITDIDDKIIDRANQLGITTDELARKYTDSFHEDMDALNISRADIYPKATEEIPKIIEVIQGLIDKGYAYPAGGSVYFRVRSVSDYGKLSHRRLESMMSMGNALGSDDKESPMDFVLWKAAKPGEPSWESPWGSGRPGWHIECSVMSLKYLGNTLDIHGGGQDLVFPHHENEIAQSESFTGIKPF</sequence>
<dbReference type="Gene3D" id="3.40.50.620">
    <property type="entry name" value="HUPs"/>
    <property type="match status" value="1"/>
</dbReference>
<evidence type="ECO:0000256" key="7">
    <source>
        <dbReference type="ARBA" id="ARBA00022840"/>
    </source>
</evidence>
<evidence type="ECO:0000313" key="12">
    <source>
        <dbReference type="EMBL" id="GAI90929.1"/>
    </source>
</evidence>
<name>X1UF12_9ZZZZ</name>
<feature type="domain" description="tRNA synthetases class I catalytic" evidence="11">
    <location>
        <begin position="19"/>
        <end position="244"/>
    </location>
</feature>
<keyword evidence="7" id="KW-0067">ATP-binding</keyword>
<dbReference type="InterPro" id="IPR032678">
    <property type="entry name" value="tRNA-synt_1_cat_dom"/>
</dbReference>
<evidence type="ECO:0000256" key="1">
    <source>
        <dbReference type="ARBA" id="ARBA00001947"/>
    </source>
</evidence>
<evidence type="ECO:0000256" key="8">
    <source>
        <dbReference type="ARBA" id="ARBA00022917"/>
    </source>
</evidence>
<evidence type="ECO:0000256" key="4">
    <source>
        <dbReference type="ARBA" id="ARBA00022723"/>
    </source>
</evidence>
<evidence type="ECO:0000256" key="5">
    <source>
        <dbReference type="ARBA" id="ARBA00022741"/>
    </source>
</evidence>
<evidence type="ECO:0000259" key="11">
    <source>
        <dbReference type="Pfam" id="PF01406"/>
    </source>
</evidence>
<dbReference type="Pfam" id="PF01406">
    <property type="entry name" value="tRNA-synt_1e"/>
    <property type="match status" value="1"/>
</dbReference>